<dbReference type="AlphaFoldDB" id="A0AAD8Y7Q5"/>
<dbReference type="CDD" id="cd00570">
    <property type="entry name" value="GST_N_family"/>
    <property type="match status" value="1"/>
</dbReference>
<gene>
    <name evidence="3" type="ORF">QTG54_008700</name>
</gene>
<feature type="domain" description="GST N-terminal" evidence="1">
    <location>
        <begin position="1"/>
        <end position="75"/>
    </location>
</feature>
<dbReference type="InterPro" id="IPR036249">
    <property type="entry name" value="Thioredoxin-like_sf"/>
</dbReference>
<dbReference type="PROSITE" id="PS50404">
    <property type="entry name" value="GST_NTER"/>
    <property type="match status" value="1"/>
</dbReference>
<evidence type="ECO:0000259" key="1">
    <source>
        <dbReference type="PROSITE" id="PS50404"/>
    </source>
</evidence>
<dbReference type="GO" id="GO:0004364">
    <property type="term" value="F:glutathione transferase activity"/>
    <property type="evidence" value="ECO:0007669"/>
    <property type="project" value="UniProtKB-EC"/>
</dbReference>
<dbReference type="Gene3D" id="3.40.30.10">
    <property type="entry name" value="Glutaredoxin"/>
    <property type="match status" value="1"/>
</dbReference>
<dbReference type="Proteomes" id="UP001224775">
    <property type="component" value="Unassembled WGS sequence"/>
</dbReference>
<comment type="caution">
    <text evidence="3">The sequence shown here is derived from an EMBL/GenBank/DDBJ whole genome shotgun (WGS) entry which is preliminary data.</text>
</comment>
<feature type="domain" description="GST C-terminal" evidence="2">
    <location>
        <begin position="68"/>
        <end position="190"/>
    </location>
</feature>
<name>A0AAD8Y7Q5_9STRA</name>
<protein>
    <submittedName>
        <fullName evidence="3">Glutathione S-transferase</fullName>
        <ecNumber evidence="3">2.5.1.18</ecNumber>
    </submittedName>
</protein>
<evidence type="ECO:0000313" key="4">
    <source>
        <dbReference type="Proteomes" id="UP001224775"/>
    </source>
</evidence>
<dbReference type="GO" id="GO:0005737">
    <property type="term" value="C:cytoplasm"/>
    <property type="evidence" value="ECO:0007669"/>
    <property type="project" value="TreeGrafter"/>
</dbReference>
<dbReference type="InterPro" id="IPR004045">
    <property type="entry name" value="Glutathione_S-Trfase_N"/>
</dbReference>
<dbReference type="SUPFAM" id="SSF47616">
    <property type="entry name" value="GST C-terminal domain-like"/>
    <property type="match status" value="1"/>
</dbReference>
<evidence type="ECO:0000259" key="2">
    <source>
        <dbReference type="PROSITE" id="PS50405"/>
    </source>
</evidence>
<dbReference type="CDD" id="cd00299">
    <property type="entry name" value="GST_C_family"/>
    <property type="match status" value="1"/>
</dbReference>
<dbReference type="PANTHER" id="PTHR43968">
    <property type="match status" value="1"/>
</dbReference>
<dbReference type="InterPro" id="IPR010987">
    <property type="entry name" value="Glutathione-S-Trfase_C-like"/>
</dbReference>
<proteinExistence type="predicted"/>
<dbReference type="SUPFAM" id="SSF52833">
    <property type="entry name" value="Thioredoxin-like"/>
    <property type="match status" value="1"/>
</dbReference>
<dbReference type="Pfam" id="PF13410">
    <property type="entry name" value="GST_C_2"/>
    <property type="match status" value="1"/>
</dbReference>
<dbReference type="InterPro" id="IPR036282">
    <property type="entry name" value="Glutathione-S-Trfase_C_sf"/>
</dbReference>
<dbReference type="PROSITE" id="PS50405">
    <property type="entry name" value="GST_CTER"/>
    <property type="match status" value="1"/>
</dbReference>
<dbReference type="EC" id="2.5.1.18" evidence="3"/>
<accession>A0AAD8Y7Q5</accession>
<sequence>MCPYAQKAWIALESSGIPFDIREVSLYGPGGKPDWFWKLNPRGTVPIVTMNGENNVYADSELILDAVGDISEGILTRTADLSDKEQTQVSRWREVISKQLAPVGKSAVLGGSMPKLRSLLKEMNDVVVGPYLCGERMTLADCAAFPFLWRIDQDYGIEGDGEEKLRDWLKVCLETDAIKRTVVRNWWWWW</sequence>
<dbReference type="Pfam" id="PF13409">
    <property type="entry name" value="GST_N_2"/>
    <property type="match status" value="1"/>
</dbReference>
<dbReference type="PANTHER" id="PTHR43968:SF6">
    <property type="entry name" value="GLUTATHIONE S-TRANSFERASE OMEGA"/>
    <property type="match status" value="1"/>
</dbReference>
<keyword evidence="3" id="KW-0808">Transferase</keyword>
<keyword evidence="4" id="KW-1185">Reference proteome</keyword>
<reference evidence="3" key="1">
    <citation type="submission" date="2023-06" db="EMBL/GenBank/DDBJ databases">
        <title>Survivors Of The Sea: Transcriptome response of Skeletonema marinoi to long-term dormancy.</title>
        <authorList>
            <person name="Pinder M.I.M."/>
            <person name="Kourtchenko O."/>
            <person name="Robertson E.K."/>
            <person name="Larsson T."/>
            <person name="Maumus F."/>
            <person name="Osuna-Cruz C.M."/>
            <person name="Vancaester E."/>
            <person name="Stenow R."/>
            <person name="Vandepoele K."/>
            <person name="Ploug H."/>
            <person name="Bruchert V."/>
            <person name="Godhe A."/>
            <person name="Topel M."/>
        </authorList>
    </citation>
    <scope>NUCLEOTIDE SEQUENCE</scope>
    <source>
        <strain evidence="3">R05AC</strain>
    </source>
</reference>
<dbReference type="Gene3D" id="1.20.1050.10">
    <property type="match status" value="1"/>
</dbReference>
<evidence type="ECO:0000313" key="3">
    <source>
        <dbReference type="EMBL" id="KAK1740605.1"/>
    </source>
</evidence>
<organism evidence="3 4">
    <name type="scientific">Skeletonema marinoi</name>
    <dbReference type="NCBI Taxonomy" id="267567"/>
    <lineage>
        <taxon>Eukaryota</taxon>
        <taxon>Sar</taxon>
        <taxon>Stramenopiles</taxon>
        <taxon>Ochrophyta</taxon>
        <taxon>Bacillariophyta</taxon>
        <taxon>Coscinodiscophyceae</taxon>
        <taxon>Thalassiosirophycidae</taxon>
        <taxon>Thalassiosirales</taxon>
        <taxon>Skeletonemataceae</taxon>
        <taxon>Skeletonema</taxon>
        <taxon>Skeletonema marinoi-dohrnii complex</taxon>
    </lineage>
</organism>
<dbReference type="SFLD" id="SFLDS00019">
    <property type="entry name" value="Glutathione_Transferase_(cytos"/>
    <property type="match status" value="1"/>
</dbReference>
<dbReference type="InterPro" id="IPR040079">
    <property type="entry name" value="Glutathione_S-Trfase"/>
</dbReference>
<dbReference type="EMBL" id="JATAAI010000015">
    <property type="protein sequence ID" value="KAK1740605.1"/>
    <property type="molecule type" value="Genomic_DNA"/>
</dbReference>
<dbReference type="InterPro" id="IPR050983">
    <property type="entry name" value="GST_Omega/HSP26"/>
</dbReference>